<dbReference type="Pfam" id="PF01368">
    <property type="entry name" value="DHH"/>
    <property type="match status" value="1"/>
</dbReference>
<dbReference type="Gene3D" id="2.40.50.460">
    <property type="match status" value="1"/>
</dbReference>
<feature type="domain" description="RecJ OB" evidence="8">
    <location>
        <begin position="385"/>
        <end position="492"/>
    </location>
</feature>
<keyword evidence="3" id="KW-0540">Nuclease</keyword>
<comment type="caution">
    <text evidence="9">The sequence shown here is derived from an EMBL/GenBank/DDBJ whole genome shotgun (WGS) entry which is preliminary data.</text>
</comment>
<gene>
    <name evidence="9" type="primary">recJ</name>
    <name evidence="9" type="ORF">COU96_00435</name>
</gene>
<dbReference type="InterPro" id="IPR051673">
    <property type="entry name" value="SSDNA_exonuclease_RecJ"/>
</dbReference>
<dbReference type="EMBL" id="PFEL01000019">
    <property type="protein sequence ID" value="PJE69310.1"/>
    <property type="molecule type" value="Genomic_DNA"/>
</dbReference>
<organism evidence="9 10">
    <name type="scientific">Candidatus Shapirobacteria bacterium CG10_big_fil_rev_8_21_14_0_10_38_14</name>
    <dbReference type="NCBI Taxonomy" id="1974483"/>
    <lineage>
        <taxon>Bacteria</taxon>
        <taxon>Candidatus Shapironibacteriota</taxon>
    </lineage>
</organism>
<comment type="similarity">
    <text evidence="1">Belongs to the RecJ family.</text>
</comment>
<evidence type="ECO:0000259" key="7">
    <source>
        <dbReference type="Pfam" id="PF02272"/>
    </source>
</evidence>
<dbReference type="Pfam" id="PF02272">
    <property type="entry name" value="DHHA1"/>
    <property type="match status" value="1"/>
</dbReference>
<dbReference type="InterPro" id="IPR004610">
    <property type="entry name" value="RecJ"/>
</dbReference>
<protein>
    <recommendedName>
        <fullName evidence="2">Single-stranded-DNA-specific exonuclease RecJ</fullName>
    </recommendedName>
</protein>
<evidence type="ECO:0000313" key="10">
    <source>
        <dbReference type="Proteomes" id="UP000229500"/>
    </source>
</evidence>
<dbReference type="InterPro" id="IPR041122">
    <property type="entry name" value="RecJ_OB"/>
</dbReference>
<evidence type="ECO:0000313" key="9">
    <source>
        <dbReference type="EMBL" id="PJE69310.1"/>
    </source>
</evidence>
<dbReference type="InterPro" id="IPR003156">
    <property type="entry name" value="DHHA1_dom"/>
</dbReference>
<sequence>MSTEEVKKAIARIKKAIKNKEKIVVYGDYDADGICATAMMWETLDKLEARAMPFVPQREEGYGLKVTRIDQMANEGVKLIITVDQGIVQFSQIVRANKIGVDIIVTDHHVLGKKKPKALAIIHTTQLAGVGVAWFFARELLKAFKKKTKFGLDLAVIGTVTDMVPLLGANRSLVKYGLNRVRKTKRIGLHSLYQVAGLRKENIGTYEIGFLIGPRINASGRIQDPMDPLRLLCLRQDEQKASEIAAQLDLNNRQRQTLTEETSLHARELWLKEDGQSSLIFVQNSAYNEGIIGLVAHSLTKEFYRPAIVVSQGEKISRASARSIKEFNIIEAIQSCADLLGPHGGHPMAAGFSVETKKISLLKTRLQQIAETQLDKEKLRPTLMIDAELEWSDLTFNLLNQLERLEPFGQANFQPVFATKGIQVADARLVGADNQHLKLRLAGSTGQTFDAIGFGLGEYYSRLSPEKSVDIAYQLLIDQWNGQRKLQLKIKDIRIK</sequence>
<dbReference type="SUPFAM" id="SSF64182">
    <property type="entry name" value="DHH phosphoesterases"/>
    <property type="match status" value="1"/>
</dbReference>
<dbReference type="GO" id="GO:0003676">
    <property type="term" value="F:nucleic acid binding"/>
    <property type="evidence" value="ECO:0007669"/>
    <property type="project" value="InterPro"/>
</dbReference>
<dbReference type="Gene3D" id="3.90.1640.30">
    <property type="match status" value="1"/>
</dbReference>
<evidence type="ECO:0000256" key="2">
    <source>
        <dbReference type="ARBA" id="ARBA00019841"/>
    </source>
</evidence>
<evidence type="ECO:0000259" key="6">
    <source>
        <dbReference type="Pfam" id="PF01368"/>
    </source>
</evidence>
<dbReference type="NCBIfam" id="TIGR00644">
    <property type="entry name" value="recJ"/>
    <property type="match status" value="1"/>
</dbReference>
<dbReference type="GO" id="GO:0008409">
    <property type="term" value="F:5'-3' exonuclease activity"/>
    <property type="evidence" value="ECO:0007669"/>
    <property type="project" value="InterPro"/>
</dbReference>
<name>A0A2M8L641_9BACT</name>
<dbReference type="GO" id="GO:0006281">
    <property type="term" value="P:DNA repair"/>
    <property type="evidence" value="ECO:0007669"/>
    <property type="project" value="InterPro"/>
</dbReference>
<accession>A0A2M8L641</accession>
<dbReference type="PANTHER" id="PTHR30255">
    <property type="entry name" value="SINGLE-STRANDED-DNA-SPECIFIC EXONUCLEASE RECJ"/>
    <property type="match status" value="1"/>
</dbReference>
<proteinExistence type="inferred from homology"/>
<keyword evidence="4" id="KW-0378">Hydrolase</keyword>
<evidence type="ECO:0000256" key="4">
    <source>
        <dbReference type="ARBA" id="ARBA00022801"/>
    </source>
</evidence>
<dbReference type="Pfam" id="PF17768">
    <property type="entry name" value="RecJ_OB"/>
    <property type="match status" value="1"/>
</dbReference>
<dbReference type="PANTHER" id="PTHR30255:SF2">
    <property type="entry name" value="SINGLE-STRANDED-DNA-SPECIFIC EXONUCLEASE RECJ"/>
    <property type="match status" value="1"/>
</dbReference>
<dbReference type="Proteomes" id="UP000229500">
    <property type="component" value="Unassembled WGS sequence"/>
</dbReference>
<keyword evidence="5 9" id="KW-0269">Exonuclease</keyword>
<feature type="domain" description="DDH" evidence="6">
    <location>
        <begin position="22"/>
        <end position="159"/>
    </location>
</feature>
<dbReference type="AlphaFoldDB" id="A0A2M8L641"/>
<evidence type="ECO:0000256" key="3">
    <source>
        <dbReference type="ARBA" id="ARBA00022722"/>
    </source>
</evidence>
<dbReference type="InterPro" id="IPR001667">
    <property type="entry name" value="DDH_dom"/>
</dbReference>
<reference evidence="10" key="1">
    <citation type="submission" date="2017-09" db="EMBL/GenBank/DDBJ databases">
        <title>Depth-based differentiation of microbial function through sediment-hosted aquifers and enrichment of novel symbionts in the deep terrestrial subsurface.</title>
        <authorList>
            <person name="Probst A.J."/>
            <person name="Ladd B."/>
            <person name="Jarett J.K."/>
            <person name="Geller-Mcgrath D.E."/>
            <person name="Sieber C.M.K."/>
            <person name="Emerson J.B."/>
            <person name="Anantharaman K."/>
            <person name="Thomas B.C."/>
            <person name="Malmstrom R."/>
            <person name="Stieglmeier M."/>
            <person name="Klingl A."/>
            <person name="Woyke T."/>
            <person name="Ryan C.M."/>
            <person name="Banfield J.F."/>
        </authorList>
    </citation>
    <scope>NUCLEOTIDE SEQUENCE [LARGE SCALE GENOMIC DNA]</scope>
</reference>
<dbReference type="InterPro" id="IPR038763">
    <property type="entry name" value="DHH_sf"/>
</dbReference>
<evidence type="ECO:0000259" key="8">
    <source>
        <dbReference type="Pfam" id="PF17768"/>
    </source>
</evidence>
<evidence type="ECO:0000256" key="1">
    <source>
        <dbReference type="ARBA" id="ARBA00005915"/>
    </source>
</evidence>
<feature type="domain" description="DHHA1" evidence="7">
    <location>
        <begin position="281"/>
        <end position="370"/>
    </location>
</feature>
<dbReference type="GO" id="GO:0006310">
    <property type="term" value="P:DNA recombination"/>
    <property type="evidence" value="ECO:0007669"/>
    <property type="project" value="InterPro"/>
</dbReference>
<evidence type="ECO:0000256" key="5">
    <source>
        <dbReference type="ARBA" id="ARBA00022839"/>
    </source>
</evidence>